<accession>A0A139LDN4</accession>
<dbReference type="InterPro" id="IPR013762">
    <property type="entry name" value="Integrase-like_cat_sf"/>
</dbReference>
<dbReference type="EMBL" id="VWLB01000097">
    <property type="protein sequence ID" value="KAA3920820.1"/>
    <property type="molecule type" value="Genomic_DNA"/>
</dbReference>
<dbReference type="GO" id="GO:0015074">
    <property type="term" value="P:DNA integration"/>
    <property type="evidence" value="ECO:0007669"/>
    <property type="project" value="InterPro"/>
</dbReference>
<dbReference type="InterPro" id="IPR011010">
    <property type="entry name" value="DNA_brk_join_enz"/>
</dbReference>
<name>A0A139LDN4_BACOV</name>
<dbReference type="PROSITE" id="PS51898">
    <property type="entry name" value="TYR_RECOMBINASE"/>
    <property type="match status" value="1"/>
</dbReference>
<comment type="caution">
    <text evidence="7">The sequence shown here is derived from an EMBL/GenBank/DDBJ whole genome shotgun (WGS) entry which is preliminary data.</text>
</comment>
<evidence type="ECO:0000256" key="2">
    <source>
        <dbReference type="ARBA" id="ARBA00023125"/>
    </source>
</evidence>
<evidence type="ECO:0000313" key="8">
    <source>
        <dbReference type="EMBL" id="MDC2740826.1"/>
    </source>
</evidence>
<dbReference type="STRING" id="28116.Bovatus_03623"/>
<keyword evidence="11" id="KW-1185">Reference proteome</keyword>
<organism evidence="7 10">
    <name type="scientific">Bacteroides ovatus</name>
    <dbReference type="NCBI Taxonomy" id="28116"/>
    <lineage>
        <taxon>Bacteria</taxon>
        <taxon>Pseudomonadati</taxon>
        <taxon>Bacteroidota</taxon>
        <taxon>Bacteroidia</taxon>
        <taxon>Bacteroidales</taxon>
        <taxon>Bacteroidaceae</taxon>
        <taxon>Bacteroides</taxon>
    </lineage>
</organism>
<dbReference type="Gene3D" id="1.10.443.10">
    <property type="entry name" value="Intergrase catalytic core"/>
    <property type="match status" value="1"/>
</dbReference>
<dbReference type="InterPro" id="IPR035386">
    <property type="entry name" value="Arm-DNA-bind_5"/>
</dbReference>
<evidence type="ECO:0000313" key="11">
    <source>
        <dbReference type="Proteomes" id="UP000473905"/>
    </source>
</evidence>
<dbReference type="Proteomes" id="UP001219389">
    <property type="component" value="Unassembled WGS sequence"/>
</dbReference>
<dbReference type="EMBL" id="VWKB01000056">
    <property type="protein sequence ID" value="KAA4089420.1"/>
    <property type="molecule type" value="Genomic_DNA"/>
</dbReference>
<dbReference type="InterPro" id="IPR010998">
    <property type="entry name" value="Integrase_recombinase_N"/>
</dbReference>
<evidence type="ECO:0000313" key="9">
    <source>
        <dbReference type="Proteomes" id="UP000365824"/>
    </source>
</evidence>
<gene>
    <name evidence="7" type="ORF">F3B53_25510</name>
    <name evidence="6" type="ORF">F3D66_27425</name>
    <name evidence="5" type="ORF">F3F25_28440</name>
    <name evidence="8" type="ORF">PO382_01150</name>
</gene>
<dbReference type="GO" id="GO:0003677">
    <property type="term" value="F:DNA binding"/>
    <property type="evidence" value="ECO:0007669"/>
    <property type="project" value="UniProtKB-KW"/>
</dbReference>
<sequence>MFLEVLAFNDEILLISNSFCNFAIRKQYRFTIAKYTPYIKPKYVTREGTTVLYVRYNYNRTKRTLISTGYSIKPEHWDSKKRWIKRACPNYDEIDACLIRITSKLGEILTYAKINGISPTVDFVLLELKKNREYELRPNRVDIFDALERYITEKAPVVSADQIKDYRTLRKHLIAFKEHSSQPITFHNLNLIFYNEFMDYLFYKVIKPDGSVGLLTNSAGKIIRLLKGFVNYQIDKGVIPPIDLKHFKVVEEETDAIYLSEKELSTIHELDLSDDKQLEEIRDVFITGCFTGLRYSDLSTLSPEHIDLDNEIINLKQRKVHKAVIIPMIDYVPEILKKYNYDLPKIPRYIFNERVKELGRRAKLKQKIEVVRKKGKEREKRVYEKWEMISSHTCRRSFCTNMYLSGFPAGELMRISGHKSPSAFMRYIKVDNLQAAKRLKELRAKLAR</sequence>
<dbReference type="EMBL" id="VWFC01000058">
    <property type="protein sequence ID" value="KAB1318614.1"/>
    <property type="molecule type" value="Genomic_DNA"/>
</dbReference>
<dbReference type="GO" id="GO:0006310">
    <property type="term" value="P:DNA recombination"/>
    <property type="evidence" value="ECO:0007669"/>
    <property type="project" value="UniProtKB-KW"/>
</dbReference>
<dbReference type="EMBL" id="JAQNZF010000001">
    <property type="protein sequence ID" value="MDC2740826.1"/>
    <property type="molecule type" value="Genomic_DNA"/>
</dbReference>
<protein>
    <submittedName>
        <fullName evidence="7">Site-specific integrase</fullName>
    </submittedName>
    <submittedName>
        <fullName evidence="8">Tyrosine-type recombinase/integrase</fullName>
    </submittedName>
</protein>
<evidence type="ECO:0000313" key="5">
    <source>
        <dbReference type="EMBL" id="KAA3920820.1"/>
    </source>
</evidence>
<dbReference type="Pfam" id="PF17293">
    <property type="entry name" value="Arm-DNA-bind_5"/>
    <property type="match status" value="1"/>
</dbReference>
<dbReference type="PANTHER" id="PTHR30349">
    <property type="entry name" value="PHAGE INTEGRASE-RELATED"/>
    <property type="match status" value="1"/>
</dbReference>
<feature type="domain" description="Tyr recombinase" evidence="4">
    <location>
        <begin position="254"/>
        <end position="440"/>
    </location>
</feature>
<dbReference type="Proteomes" id="UP000375690">
    <property type="component" value="Unassembled WGS sequence"/>
</dbReference>
<dbReference type="PANTHER" id="PTHR30349:SF64">
    <property type="entry name" value="PROPHAGE INTEGRASE INTD-RELATED"/>
    <property type="match status" value="1"/>
</dbReference>
<comment type="similarity">
    <text evidence="1">Belongs to the 'phage' integrase family.</text>
</comment>
<evidence type="ECO:0000256" key="1">
    <source>
        <dbReference type="ARBA" id="ARBA00008857"/>
    </source>
</evidence>
<evidence type="ECO:0000313" key="7">
    <source>
        <dbReference type="EMBL" id="KAB1318614.1"/>
    </source>
</evidence>
<dbReference type="RefSeq" id="WP_022200104.1">
    <property type="nucleotide sequence ID" value="NZ_CAAKNR010000082.1"/>
</dbReference>
<dbReference type="InterPro" id="IPR002104">
    <property type="entry name" value="Integrase_catalytic"/>
</dbReference>
<evidence type="ECO:0000313" key="10">
    <source>
        <dbReference type="Proteomes" id="UP000375690"/>
    </source>
</evidence>
<dbReference type="Pfam" id="PF00589">
    <property type="entry name" value="Phage_integrase"/>
    <property type="match status" value="1"/>
</dbReference>
<dbReference type="Pfam" id="PF13102">
    <property type="entry name" value="Phage_int_SAM_5"/>
    <property type="match status" value="1"/>
</dbReference>
<reference evidence="9 10" key="1">
    <citation type="journal article" date="2019" name="Nat. Med.">
        <title>A library of human gut bacterial isolates paired with longitudinal multiomics data enables mechanistic microbiome research.</title>
        <authorList>
            <person name="Poyet M."/>
            <person name="Groussin M."/>
            <person name="Gibbons S.M."/>
            <person name="Avila-Pacheco J."/>
            <person name="Jiang X."/>
            <person name="Kearney S.M."/>
            <person name="Perrotta A.R."/>
            <person name="Berdy B."/>
            <person name="Zhao S."/>
            <person name="Lieberman T.D."/>
            <person name="Swanson P.K."/>
            <person name="Smith M."/>
            <person name="Roesemann S."/>
            <person name="Alexander J.E."/>
            <person name="Rich S.A."/>
            <person name="Livny J."/>
            <person name="Vlamakis H."/>
            <person name="Clish C."/>
            <person name="Bullock K."/>
            <person name="Deik A."/>
            <person name="Scott J."/>
            <person name="Pierce K.A."/>
            <person name="Xavier R.J."/>
            <person name="Alm E.J."/>
        </authorList>
    </citation>
    <scope>NUCLEOTIDE SEQUENCE [LARGE SCALE GENOMIC DNA]</scope>
    <source>
        <strain evidence="6 11">BIOML-A134</strain>
        <strain evidence="5 9">BIOML-A160</strain>
        <strain evidence="7 10">BIOML-A2</strain>
    </source>
</reference>
<dbReference type="InterPro" id="IPR050090">
    <property type="entry name" value="Tyrosine_recombinase_XerCD"/>
</dbReference>
<dbReference type="Proteomes" id="UP000473905">
    <property type="component" value="Unassembled WGS sequence"/>
</dbReference>
<dbReference type="SUPFAM" id="SSF56349">
    <property type="entry name" value="DNA breaking-rejoining enzymes"/>
    <property type="match status" value="1"/>
</dbReference>
<evidence type="ECO:0000256" key="3">
    <source>
        <dbReference type="ARBA" id="ARBA00023172"/>
    </source>
</evidence>
<dbReference type="CDD" id="cd01185">
    <property type="entry name" value="INTN1_C_like"/>
    <property type="match status" value="1"/>
</dbReference>
<proteinExistence type="inferred from homology"/>
<dbReference type="InterPro" id="IPR025269">
    <property type="entry name" value="SAM-like_dom"/>
</dbReference>
<evidence type="ECO:0000313" key="6">
    <source>
        <dbReference type="EMBL" id="KAA4089420.1"/>
    </source>
</evidence>
<dbReference type="AlphaFoldDB" id="A0A139LDN4"/>
<keyword evidence="3" id="KW-0233">DNA recombination</keyword>
<reference evidence="8" key="2">
    <citation type="submission" date="2022-10" db="EMBL/GenBank/DDBJ databases">
        <title>Human gut microbiome strain richness.</title>
        <authorList>
            <person name="Chen-Liaw A."/>
        </authorList>
    </citation>
    <scope>NUCLEOTIDE SEQUENCE</scope>
    <source>
        <strain evidence="8">BSD2780120875st1_E1_BSD2780120875_150330</strain>
    </source>
</reference>
<evidence type="ECO:0000259" key="4">
    <source>
        <dbReference type="PROSITE" id="PS51898"/>
    </source>
</evidence>
<keyword evidence="2" id="KW-0238">DNA-binding</keyword>
<dbReference type="Proteomes" id="UP000365824">
    <property type="component" value="Unassembled WGS sequence"/>
</dbReference>
<dbReference type="Gene3D" id="1.10.150.130">
    <property type="match status" value="1"/>
</dbReference>